<evidence type="ECO:0000256" key="3">
    <source>
        <dbReference type="ARBA" id="ARBA00022741"/>
    </source>
</evidence>
<evidence type="ECO:0000259" key="5">
    <source>
        <dbReference type="PROSITE" id="PS00662"/>
    </source>
</evidence>
<dbReference type="PROSITE" id="PS00662">
    <property type="entry name" value="T2SP_E"/>
    <property type="match status" value="1"/>
</dbReference>
<dbReference type="SUPFAM" id="SSF52540">
    <property type="entry name" value="P-loop containing nucleoside triphosphate hydrolases"/>
    <property type="match status" value="1"/>
</dbReference>
<name>A0A1J5Q4L4_9ZZZZ</name>
<dbReference type="FunFam" id="3.40.50.300:FF:000398">
    <property type="entry name" value="Type IV pilus assembly ATPase PilB"/>
    <property type="match status" value="1"/>
</dbReference>
<keyword evidence="3" id="KW-0547">Nucleotide-binding</keyword>
<dbReference type="PANTHER" id="PTHR30258:SF1">
    <property type="entry name" value="PROTEIN TRANSPORT PROTEIN HOFB HOMOLOG"/>
    <property type="match status" value="1"/>
</dbReference>
<organism evidence="6">
    <name type="scientific">mine drainage metagenome</name>
    <dbReference type="NCBI Taxonomy" id="410659"/>
    <lineage>
        <taxon>unclassified sequences</taxon>
        <taxon>metagenomes</taxon>
        <taxon>ecological metagenomes</taxon>
    </lineage>
</organism>
<sequence>MSTVLQSSSPPNRSSSQLPGLAHALVQGEKLARSVAEQIHKRAAEARTSFIAALVSSGSIDSAELAHWISRTFALPLLDLDALDPERVPRGVLDAKLIKDYKVLPLVKRGNRLIVATADPADHEAEDKIKFQSQAAVELVVVEYDKLARWIEQSTQSAATQINALVGDDFDLADLDDGSSDATAEREVGAEVDDAPVVRFLQKMLVDAVNMRASDLHFEPFENFYRIRFRVDGELREIAQPPVAIKEKLASRIKVISRLDIAEKRVPQDGRMKLRFGPERSIDFRVSTLPTLHGEKIVIRILDSSMAKMGIDSLGYEPEEKERVMHAIRRPYGMVLVTGPTGSGKTVSLYSFLNLLNEPGVNISTAEDPAEINLPGVNQVNVNDKAGLSFATALRAFLRQDPDVIMVGEIRDLETADISIKAAQTGHMVFSTLHTNDAPTTLTRLMNMGVPAFNIAASVILITAQRLARKLCPQCKTPSDVPAAALLEAGFAEHEIDGSWKPYRPGKCSACNGTGYKGRVGIYQAMPITDEMQRVILNHGTALDIAAQARREGVRTLRESGLVKVRLGLTSIEEVLAVTNE</sequence>
<dbReference type="NCBIfam" id="TIGR02538">
    <property type="entry name" value="type_IV_pilB"/>
    <property type="match status" value="1"/>
</dbReference>
<evidence type="ECO:0000256" key="2">
    <source>
        <dbReference type="ARBA" id="ARBA00022490"/>
    </source>
</evidence>
<evidence type="ECO:0000256" key="4">
    <source>
        <dbReference type="ARBA" id="ARBA00022840"/>
    </source>
</evidence>
<comment type="subcellular location">
    <subcellularLocation>
        <location evidence="1">Cytoplasm</location>
    </subcellularLocation>
</comment>
<evidence type="ECO:0000313" key="6">
    <source>
        <dbReference type="EMBL" id="OIQ78673.1"/>
    </source>
</evidence>
<dbReference type="GO" id="GO:0009297">
    <property type="term" value="P:pilus assembly"/>
    <property type="evidence" value="ECO:0007669"/>
    <property type="project" value="InterPro"/>
</dbReference>
<dbReference type="PANTHER" id="PTHR30258">
    <property type="entry name" value="TYPE II SECRETION SYSTEM PROTEIN GSPE-RELATED"/>
    <property type="match status" value="1"/>
</dbReference>
<dbReference type="InterPro" id="IPR037257">
    <property type="entry name" value="T2SS_E_N_sf"/>
</dbReference>
<dbReference type="GO" id="GO:0005737">
    <property type="term" value="C:cytoplasm"/>
    <property type="evidence" value="ECO:0007669"/>
    <property type="project" value="UniProtKB-SubCell"/>
</dbReference>
<dbReference type="AlphaFoldDB" id="A0A1J5Q4L4"/>
<reference evidence="6" key="1">
    <citation type="submission" date="2016-10" db="EMBL/GenBank/DDBJ databases">
        <title>Sequence of Gallionella enrichment culture.</title>
        <authorList>
            <person name="Poehlein A."/>
            <person name="Muehling M."/>
            <person name="Daniel R."/>
        </authorList>
    </citation>
    <scope>NUCLEOTIDE SEQUENCE</scope>
</reference>
<keyword evidence="2" id="KW-0963">Cytoplasm</keyword>
<dbReference type="SMART" id="SM00382">
    <property type="entry name" value="AAA"/>
    <property type="match status" value="1"/>
</dbReference>
<protein>
    <submittedName>
        <fullName evidence="6">Type II secretion system protein E</fullName>
    </submittedName>
</protein>
<dbReference type="Gene3D" id="3.30.450.90">
    <property type="match status" value="1"/>
</dbReference>
<accession>A0A1J5Q4L4</accession>
<feature type="domain" description="Bacterial type II secretion system protein E" evidence="5">
    <location>
        <begin position="398"/>
        <end position="412"/>
    </location>
</feature>
<gene>
    <name evidence="6" type="primary">epsE_56</name>
    <name evidence="6" type="ORF">GALL_396170</name>
</gene>
<dbReference type="Pfam" id="PF05157">
    <property type="entry name" value="MshEN"/>
    <property type="match status" value="1"/>
</dbReference>
<proteinExistence type="predicted"/>
<dbReference type="GO" id="GO:0016887">
    <property type="term" value="F:ATP hydrolysis activity"/>
    <property type="evidence" value="ECO:0007669"/>
    <property type="project" value="InterPro"/>
</dbReference>
<dbReference type="CDD" id="cd01129">
    <property type="entry name" value="PulE-GspE-like"/>
    <property type="match status" value="1"/>
</dbReference>
<dbReference type="FunFam" id="3.30.450.90:FF:000001">
    <property type="entry name" value="Type II secretion system ATPase GspE"/>
    <property type="match status" value="1"/>
</dbReference>
<dbReference type="Pfam" id="PF00437">
    <property type="entry name" value="T2SSE"/>
    <property type="match status" value="1"/>
</dbReference>
<dbReference type="InterPro" id="IPR027417">
    <property type="entry name" value="P-loop_NTPase"/>
</dbReference>
<dbReference type="InterPro" id="IPR007831">
    <property type="entry name" value="T2SS_GspE_N"/>
</dbReference>
<dbReference type="GO" id="GO:0005886">
    <property type="term" value="C:plasma membrane"/>
    <property type="evidence" value="ECO:0007669"/>
    <property type="project" value="TreeGrafter"/>
</dbReference>
<dbReference type="InterPro" id="IPR001482">
    <property type="entry name" value="T2SS/T4SS_dom"/>
</dbReference>
<dbReference type="GO" id="GO:0005524">
    <property type="term" value="F:ATP binding"/>
    <property type="evidence" value="ECO:0007669"/>
    <property type="project" value="UniProtKB-KW"/>
</dbReference>
<keyword evidence="4" id="KW-0067">ATP-binding</keyword>
<dbReference type="InterPro" id="IPR013374">
    <property type="entry name" value="ATPase_typ4_pilus-assembl_PilB"/>
</dbReference>
<dbReference type="InterPro" id="IPR003593">
    <property type="entry name" value="AAA+_ATPase"/>
</dbReference>
<comment type="caution">
    <text evidence="6">The sequence shown here is derived from an EMBL/GenBank/DDBJ whole genome shotgun (WGS) entry which is preliminary data.</text>
</comment>
<dbReference type="EMBL" id="MLJW01001357">
    <property type="protein sequence ID" value="OIQ78673.1"/>
    <property type="molecule type" value="Genomic_DNA"/>
</dbReference>
<dbReference type="Gene3D" id="3.40.50.300">
    <property type="entry name" value="P-loop containing nucleotide triphosphate hydrolases"/>
    <property type="match status" value="1"/>
</dbReference>
<dbReference type="Gene3D" id="3.30.300.160">
    <property type="entry name" value="Type II secretion system, protein E, N-terminal domain"/>
    <property type="match status" value="1"/>
</dbReference>
<evidence type="ECO:0000256" key="1">
    <source>
        <dbReference type="ARBA" id="ARBA00004496"/>
    </source>
</evidence>
<dbReference type="SUPFAM" id="SSF160246">
    <property type="entry name" value="EspE N-terminal domain-like"/>
    <property type="match status" value="1"/>
</dbReference>